<comment type="caution">
    <text evidence="10">The sequence shown here is derived from an EMBL/GenBank/DDBJ whole genome shotgun (WGS) entry which is preliminary data.</text>
</comment>
<evidence type="ECO:0000313" key="11">
    <source>
        <dbReference type="Proteomes" id="UP000276568"/>
    </source>
</evidence>
<dbReference type="Proteomes" id="UP000276568">
    <property type="component" value="Unassembled WGS sequence"/>
</dbReference>
<dbReference type="Gene3D" id="2.60.40.1180">
    <property type="entry name" value="Golgi alpha-mannosidase II"/>
    <property type="match status" value="1"/>
</dbReference>
<dbReference type="NCBIfam" id="NF006969">
    <property type="entry name" value="PRK09441.1-2"/>
    <property type="match status" value="1"/>
</dbReference>
<evidence type="ECO:0000256" key="1">
    <source>
        <dbReference type="ARBA" id="ARBA00001913"/>
    </source>
</evidence>
<evidence type="ECO:0000256" key="2">
    <source>
        <dbReference type="ARBA" id="ARBA00008061"/>
    </source>
</evidence>
<evidence type="ECO:0000256" key="6">
    <source>
        <dbReference type="ARBA" id="ARBA00023295"/>
    </source>
</evidence>
<name>A0A3N0HZJ7_9FIRM</name>
<dbReference type="GO" id="GO:0004556">
    <property type="term" value="F:alpha-amylase activity"/>
    <property type="evidence" value="ECO:0007669"/>
    <property type="project" value="UniProtKB-EC"/>
</dbReference>
<dbReference type="InterPro" id="IPR013776">
    <property type="entry name" value="A-amylase_thermo"/>
</dbReference>
<dbReference type="GO" id="GO:0005509">
    <property type="term" value="F:calcium ion binding"/>
    <property type="evidence" value="ECO:0007669"/>
    <property type="project" value="InterPro"/>
</dbReference>
<dbReference type="CDD" id="cd11318">
    <property type="entry name" value="AmyAc_bac_fung_AmyA"/>
    <property type="match status" value="1"/>
</dbReference>
<evidence type="ECO:0000256" key="3">
    <source>
        <dbReference type="ARBA" id="ARBA00022723"/>
    </source>
</evidence>
<feature type="active site" description="Nucleophile" evidence="7">
    <location>
        <position position="243"/>
    </location>
</feature>
<organism evidence="10 11">
    <name type="scientific">Absicoccus porci</name>
    <dbReference type="NCBI Taxonomy" id="2486576"/>
    <lineage>
        <taxon>Bacteria</taxon>
        <taxon>Bacillati</taxon>
        <taxon>Bacillota</taxon>
        <taxon>Erysipelotrichia</taxon>
        <taxon>Erysipelotrichales</taxon>
        <taxon>Erysipelotrichaceae</taxon>
        <taxon>Absicoccus</taxon>
    </lineage>
</organism>
<keyword evidence="5" id="KW-0119">Carbohydrate metabolism</keyword>
<feature type="binding site" evidence="8">
    <location>
        <position position="116"/>
    </location>
    <ligand>
        <name>Ca(2+)</name>
        <dbReference type="ChEBI" id="CHEBI:29108"/>
        <label>1</label>
    </ligand>
</feature>
<dbReference type="SUPFAM" id="SSF51011">
    <property type="entry name" value="Glycosyl hydrolase domain"/>
    <property type="match status" value="1"/>
</dbReference>
<evidence type="ECO:0000256" key="4">
    <source>
        <dbReference type="ARBA" id="ARBA00022801"/>
    </source>
</evidence>
<dbReference type="EMBL" id="RJQC01000002">
    <property type="protein sequence ID" value="RNM30209.1"/>
    <property type="molecule type" value="Genomic_DNA"/>
</dbReference>
<feature type="binding site" evidence="8">
    <location>
        <position position="214"/>
    </location>
    <ligand>
        <name>Ca(2+)</name>
        <dbReference type="ChEBI" id="CHEBI:29108"/>
        <label>2</label>
    </ligand>
</feature>
<evidence type="ECO:0000259" key="9">
    <source>
        <dbReference type="SMART" id="SM00642"/>
    </source>
</evidence>
<keyword evidence="4 10" id="KW-0378">Hydrolase</keyword>
<dbReference type="GO" id="GO:0005975">
    <property type="term" value="P:carbohydrate metabolic process"/>
    <property type="evidence" value="ECO:0007669"/>
    <property type="project" value="InterPro"/>
</dbReference>
<keyword evidence="8" id="KW-0106">Calcium</keyword>
<comment type="cofactor">
    <cofactor evidence="1">
        <name>Ca(2+)</name>
        <dbReference type="ChEBI" id="CHEBI:29108"/>
    </cofactor>
</comment>
<feature type="binding site" evidence="8">
    <location>
        <position position="173"/>
    </location>
    <ligand>
        <name>Ca(2+)</name>
        <dbReference type="ChEBI" id="CHEBI:29108"/>
        <label>2</label>
    </ligand>
</feature>
<dbReference type="PANTHER" id="PTHR43447">
    <property type="entry name" value="ALPHA-AMYLASE"/>
    <property type="match status" value="1"/>
</dbReference>
<comment type="similarity">
    <text evidence="2">Belongs to the glycosyl hydrolase 13 family.</text>
</comment>
<gene>
    <name evidence="10" type="ORF">EDX97_05260</name>
</gene>
<dbReference type="Gene3D" id="3.20.20.80">
    <property type="entry name" value="Glycosidases"/>
    <property type="match status" value="1"/>
</dbReference>
<dbReference type="SUPFAM" id="SSF51445">
    <property type="entry name" value="(Trans)glycosidases"/>
    <property type="match status" value="1"/>
</dbReference>
<feature type="binding site" evidence="8">
    <location>
        <position position="195"/>
    </location>
    <ligand>
        <name>Ca(2+)</name>
        <dbReference type="ChEBI" id="CHEBI:29108"/>
        <label>2</label>
    </ligand>
</feature>
<dbReference type="OrthoDB" id="9805159at2"/>
<evidence type="ECO:0000256" key="7">
    <source>
        <dbReference type="PIRSR" id="PIRSR001021-1"/>
    </source>
</evidence>
<feature type="binding site" evidence="8">
    <location>
        <position position="206"/>
    </location>
    <ligand>
        <name>Ca(2+)</name>
        <dbReference type="ChEBI" id="CHEBI:29108"/>
        <label>1</label>
    </ligand>
</feature>
<dbReference type="Pfam" id="PF00128">
    <property type="entry name" value="Alpha-amylase"/>
    <property type="match status" value="1"/>
</dbReference>
<dbReference type="InterPro" id="IPR006047">
    <property type="entry name" value="GH13_cat_dom"/>
</dbReference>
<keyword evidence="6 10" id="KW-0326">Glycosidase</keyword>
<accession>A0A3N0HZJ7</accession>
<evidence type="ECO:0000256" key="8">
    <source>
        <dbReference type="PIRSR" id="PIRSR001021-2"/>
    </source>
</evidence>
<dbReference type="EC" id="3.2.1.1" evidence="10"/>
<dbReference type="InterPro" id="IPR013780">
    <property type="entry name" value="Glyco_hydro_b"/>
</dbReference>
<keyword evidence="3 8" id="KW-0479">Metal-binding</keyword>
<dbReference type="AlphaFoldDB" id="A0A3N0HZJ7"/>
<dbReference type="Gene3D" id="2.40.30.140">
    <property type="match status" value="1"/>
</dbReference>
<reference evidence="10 11" key="1">
    <citation type="submission" date="2018-11" db="EMBL/GenBank/DDBJ databases">
        <title>Clostridium sp. nov., a member of the family Erysipelotrichaceae isolated from pig faeces.</title>
        <authorList>
            <person name="Chang Y.-H."/>
        </authorList>
    </citation>
    <scope>NUCLEOTIDE SEQUENCE [LARGE SCALE GENOMIC DNA]</scope>
    <source>
        <strain evidence="10 11">YH-panp20</strain>
    </source>
</reference>
<dbReference type="InterPro" id="IPR017853">
    <property type="entry name" value="GH"/>
</dbReference>
<dbReference type="SMART" id="SM00642">
    <property type="entry name" value="Aamy"/>
    <property type="match status" value="1"/>
</dbReference>
<feature type="binding site" evidence="8">
    <location>
        <position position="212"/>
    </location>
    <ligand>
        <name>Ca(2+)</name>
        <dbReference type="ChEBI" id="CHEBI:29108"/>
        <label>1</label>
    </ligand>
</feature>
<sequence length="493" mass="57476">MWYPICIERCRFVNKTTLIQYFEWYLANDGSLWKQVAQEAKKIAALGIDKIWLPPAYKGASGKNDVGYGVYDMYDLGEFNQKGTIPTKYGTKDEYLQAIDACHQAGIAVIADIVFNHRMGADAKETIQARQMDWNHREHALSDEETVEVWTKYTFPGRKGKYSDFIWNWDCFDGTDYDALSKRNELLEFNTKQWDENVSHEDDNFDYIMGDDLDFSNPTVVEELYRWGKWYWQMCHVDGYRLDACKSIDFDFFPGWLQSQANMAKANPFAVGEYWSGNVNDLNQYLNHCNHCMTLFDVPLHFHLFDASNSYDQYNMATIFQGTLSQQQPDYAVAFVDNHDTQPGQALQSWIQGWFKIHAYALILLYRCKVPCVFYGDMYGISHDHIDPVPYLAEMCWIRKHFMSDDIEDRLDDWHCIGWMVRSEHPIIVVMTNSYRNQKTFHVGEPNEKFIDIITGDEVIIDANGNGTFVCRDGQCGIYLRQADVQTMKEEVK</sequence>
<feature type="domain" description="Glycosyl hydrolase family 13 catalytic" evidence="9">
    <location>
        <begin position="16"/>
        <end position="415"/>
    </location>
</feature>
<feature type="active site" description="Proton donor" evidence="7">
    <location>
        <position position="273"/>
    </location>
</feature>
<proteinExistence type="inferred from homology"/>
<evidence type="ECO:0000256" key="5">
    <source>
        <dbReference type="ARBA" id="ARBA00023277"/>
    </source>
</evidence>
<dbReference type="PIRSF" id="PIRSF001021">
    <property type="entry name" value="Alph-amls_thrmst"/>
    <property type="match status" value="1"/>
</dbReference>
<protein>
    <submittedName>
        <fullName evidence="10">Alpha-amylase</fullName>
        <ecNumber evidence="10">3.2.1.1</ecNumber>
    </submittedName>
</protein>
<keyword evidence="11" id="KW-1185">Reference proteome</keyword>
<dbReference type="NCBIfam" id="NF006968">
    <property type="entry name" value="PRK09441.1-1"/>
    <property type="match status" value="1"/>
</dbReference>
<evidence type="ECO:0000313" key="10">
    <source>
        <dbReference type="EMBL" id="RNM30209.1"/>
    </source>
</evidence>